<gene>
    <name evidence="1" type="ORF">LCGC14_1800830</name>
</gene>
<protein>
    <submittedName>
        <fullName evidence="1">Uncharacterized protein</fullName>
    </submittedName>
</protein>
<organism evidence="1">
    <name type="scientific">marine sediment metagenome</name>
    <dbReference type="NCBI Taxonomy" id="412755"/>
    <lineage>
        <taxon>unclassified sequences</taxon>
        <taxon>metagenomes</taxon>
        <taxon>ecological metagenomes</taxon>
    </lineage>
</organism>
<comment type="caution">
    <text evidence="1">The sequence shown here is derived from an EMBL/GenBank/DDBJ whole genome shotgun (WGS) entry which is preliminary data.</text>
</comment>
<name>A0A0F9J4I2_9ZZZZ</name>
<reference evidence="1" key="1">
    <citation type="journal article" date="2015" name="Nature">
        <title>Complex archaea that bridge the gap between prokaryotes and eukaryotes.</title>
        <authorList>
            <person name="Spang A."/>
            <person name="Saw J.H."/>
            <person name="Jorgensen S.L."/>
            <person name="Zaremba-Niedzwiedzka K."/>
            <person name="Martijn J."/>
            <person name="Lind A.E."/>
            <person name="van Eijk R."/>
            <person name="Schleper C."/>
            <person name="Guy L."/>
            <person name="Ettema T.J."/>
        </authorList>
    </citation>
    <scope>NUCLEOTIDE SEQUENCE</scope>
</reference>
<dbReference type="EMBL" id="LAZR01017348">
    <property type="protein sequence ID" value="KKM00796.1"/>
    <property type="molecule type" value="Genomic_DNA"/>
</dbReference>
<proteinExistence type="predicted"/>
<dbReference type="AlphaFoldDB" id="A0A0F9J4I2"/>
<accession>A0A0F9J4I2</accession>
<evidence type="ECO:0000313" key="1">
    <source>
        <dbReference type="EMBL" id="KKM00796.1"/>
    </source>
</evidence>
<sequence>MGTLGVALKEAGVVWPPSGLPMGQFRVSPYRCLTGKGPLRYVEYTVDIPGVVDVPDGCVFSSSCFTCSLPDCCYSSKSKVMKLRRNKEMARLRQEGYSLKELASRFDLHRNVISRIMSKAKKEALHVNGG</sequence>